<comment type="caution">
    <text evidence="1">The sequence shown here is derived from an EMBL/GenBank/DDBJ whole genome shotgun (WGS) entry which is preliminary data.</text>
</comment>
<sequence>MAFRTCSFLMRTAAAGGGCGLLKQFPNERLEGAKLTSLAAGFKGRCLHDPFAVPEVRAAGRQGGSKEGERHAGCLLFDDHFIHAYFRRAGHNLSFLASSFRRSRMPLFKLLTFLVAPLSLNEFLELWETRPAQHT</sequence>
<reference evidence="1 2" key="1">
    <citation type="submission" date="2019-05" db="EMBL/GenBank/DDBJ databases">
        <title>Another draft genome of Portunus trituberculatus and its Hox gene families provides insights of decapod evolution.</title>
        <authorList>
            <person name="Jeong J.-H."/>
            <person name="Song I."/>
            <person name="Kim S."/>
            <person name="Choi T."/>
            <person name="Kim D."/>
            <person name="Ryu S."/>
            <person name="Kim W."/>
        </authorList>
    </citation>
    <scope>NUCLEOTIDE SEQUENCE [LARGE SCALE GENOMIC DNA]</scope>
    <source>
        <tissue evidence="1">Muscle</tissue>
    </source>
</reference>
<dbReference type="EMBL" id="VSRR010022069">
    <property type="protein sequence ID" value="MPC64420.1"/>
    <property type="molecule type" value="Genomic_DNA"/>
</dbReference>
<protein>
    <submittedName>
        <fullName evidence="1">Uncharacterized protein</fullName>
    </submittedName>
</protein>
<organism evidence="1 2">
    <name type="scientific">Portunus trituberculatus</name>
    <name type="common">Swimming crab</name>
    <name type="synonym">Neptunus trituberculatus</name>
    <dbReference type="NCBI Taxonomy" id="210409"/>
    <lineage>
        <taxon>Eukaryota</taxon>
        <taxon>Metazoa</taxon>
        <taxon>Ecdysozoa</taxon>
        <taxon>Arthropoda</taxon>
        <taxon>Crustacea</taxon>
        <taxon>Multicrustacea</taxon>
        <taxon>Malacostraca</taxon>
        <taxon>Eumalacostraca</taxon>
        <taxon>Eucarida</taxon>
        <taxon>Decapoda</taxon>
        <taxon>Pleocyemata</taxon>
        <taxon>Brachyura</taxon>
        <taxon>Eubrachyura</taxon>
        <taxon>Portunoidea</taxon>
        <taxon>Portunidae</taxon>
        <taxon>Portuninae</taxon>
        <taxon>Portunus</taxon>
    </lineage>
</organism>
<keyword evidence="2" id="KW-1185">Reference proteome</keyword>
<evidence type="ECO:0000313" key="1">
    <source>
        <dbReference type="EMBL" id="MPC64420.1"/>
    </source>
</evidence>
<proteinExistence type="predicted"/>
<name>A0A5B7GWQ6_PORTR</name>
<accession>A0A5B7GWQ6</accession>
<evidence type="ECO:0000313" key="2">
    <source>
        <dbReference type="Proteomes" id="UP000324222"/>
    </source>
</evidence>
<gene>
    <name evidence="1" type="ORF">E2C01_058536</name>
</gene>
<dbReference type="Proteomes" id="UP000324222">
    <property type="component" value="Unassembled WGS sequence"/>
</dbReference>
<dbReference type="AlphaFoldDB" id="A0A5B7GWQ6"/>